<dbReference type="Proteomes" id="UP001172673">
    <property type="component" value="Unassembled WGS sequence"/>
</dbReference>
<dbReference type="InterPro" id="IPR012338">
    <property type="entry name" value="Beta-lactam/transpept-like"/>
</dbReference>
<dbReference type="Gene3D" id="3.40.710.10">
    <property type="entry name" value="DD-peptidase/beta-lactamase superfamily"/>
    <property type="match status" value="1"/>
</dbReference>
<gene>
    <name evidence="2" type="ORF">H2200_002649</name>
</gene>
<evidence type="ECO:0000313" key="3">
    <source>
        <dbReference type="Proteomes" id="UP001172673"/>
    </source>
</evidence>
<reference evidence="2" key="1">
    <citation type="submission" date="2022-10" db="EMBL/GenBank/DDBJ databases">
        <title>Culturing micro-colonial fungi from biological soil crusts in the Mojave desert and describing Neophaeococcomyces mojavensis, and introducing the new genera and species Taxawa tesnikishii.</title>
        <authorList>
            <person name="Kurbessoian T."/>
            <person name="Stajich J.E."/>
        </authorList>
    </citation>
    <scope>NUCLEOTIDE SEQUENCE</scope>
    <source>
        <strain evidence="2">TK_41</strain>
    </source>
</reference>
<dbReference type="SUPFAM" id="SSF56601">
    <property type="entry name" value="beta-lactamase/transpeptidase-like"/>
    <property type="match status" value="1"/>
</dbReference>
<dbReference type="PANTHER" id="PTHR43283:SF7">
    <property type="entry name" value="BETA-LACTAMASE-RELATED DOMAIN-CONTAINING PROTEIN"/>
    <property type="match status" value="1"/>
</dbReference>
<evidence type="ECO:0000313" key="2">
    <source>
        <dbReference type="EMBL" id="KAJ9614512.1"/>
    </source>
</evidence>
<name>A0AA39CN97_9EURO</name>
<dbReference type="PANTHER" id="PTHR43283">
    <property type="entry name" value="BETA-LACTAMASE-RELATED"/>
    <property type="match status" value="1"/>
</dbReference>
<dbReference type="InterPro" id="IPR001466">
    <property type="entry name" value="Beta-lactam-related"/>
</dbReference>
<accession>A0AA39CN97</accession>
<comment type="caution">
    <text evidence="2">The sequence shown here is derived from an EMBL/GenBank/DDBJ whole genome shotgun (WGS) entry which is preliminary data.</text>
</comment>
<sequence>MASAASFDGLARASPESRGVKSADILAFLKEAKDLGVTFNSFMLYRRSAVICEGWWYPYEPKLPHMTHSATKSFTTVAVGLAIQEGYFSITDRVLSFFPEQTPDEPSENLKAMTVEHLLTQTSGHTTSISGGSWRGIKSSWIEEFFKVPVTRPPGTHFQYSSATSYMLSAMVQRTTGKSALDFLLRRMLQPMGIRDLRWQVGPDGVNPGGNGISCHTSDLLKLAILFLNQGKWEGRQLLAKEYALDACRPHFGNQYGYQWWIGEYPGSFYAYGLFGQFAIVIPEYDAILVTTASEPWGESVLRSLIWRRLPGIFDSTTPDVRSGSYELRSYLSELRVLPPFSPHTHTDHQDLSDRLFVTEANIDNIEAFTLDFEDDRAVVHIWDHRGIHRVDIGLKSWLTSETSVTCAPLHHGYEAETTMVVAGGRWSAPDVFEMTWQFPETAFQDRVVIRVAGDAALFERGVNVNSFATQRPPIAARILDKGTGCSAGLNVKKKVAKALQLTDFSKMQLPARTVPFSVVGTSIGELLDRADTRTVLQEVLPIDLLNHPRMQEARSYAPERLSRTMASFSSFASLSDTELQTIEARLKGVPLDTKR</sequence>
<dbReference type="Pfam" id="PF00144">
    <property type="entry name" value="Beta-lactamase"/>
    <property type="match status" value="1"/>
</dbReference>
<evidence type="ECO:0000259" key="1">
    <source>
        <dbReference type="Pfam" id="PF00144"/>
    </source>
</evidence>
<protein>
    <recommendedName>
        <fullName evidence="1">Beta-lactamase-related domain-containing protein</fullName>
    </recommendedName>
</protein>
<dbReference type="AlphaFoldDB" id="A0AA39CN97"/>
<proteinExistence type="predicted"/>
<organism evidence="2 3">
    <name type="scientific">Cladophialophora chaetospira</name>
    <dbReference type="NCBI Taxonomy" id="386627"/>
    <lineage>
        <taxon>Eukaryota</taxon>
        <taxon>Fungi</taxon>
        <taxon>Dikarya</taxon>
        <taxon>Ascomycota</taxon>
        <taxon>Pezizomycotina</taxon>
        <taxon>Eurotiomycetes</taxon>
        <taxon>Chaetothyriomycetidae</taxon>
        <taxon>Chaetothyriales</taxon>
        <taxon>Herpotrichiellaceae</taxon>
        <taxon>Cladophialophora</taxon>
    </lineage>
</organism>
<dbReference type="EMBL" id="JAPDRK010000003">
    <property type="protein sequence ID" value="KAJ9614512.1"/>
    <property type="molecule type" value="Genomic_DNA"/>
</dbReference>
<keyword evidence="3" id="KW-1185">Reference proteome</keyword>
<dbReference type="InterPro" id="IPR050789">
    <property type="entry name" value="Diverse_Enzym_Activities"/>
</dbReference>
<feature type="domain" description="Beta-lactamase-related" evidence="1">
    <location>
        <begin position="42"/>
        <end position="292"/>
    </location>
</feature>